<comment type="caution">
    <text evidence="2">The sequence shown here is derived from an EMBL/GenBank/DDBJ whole genome shotgun (WGS) entry which is preliminary data.</text>
</comment>
<feature type="signal peptide" evidence="1">
    <location>
        <begin position="1"/>
        <end position="20"/>
    </location>
</feature>
<reference evidence="2" key="1">
    <citation type="submission" date="2021-07" db="EMBL/GenBank/DDBJ databases">
        <authorList>
            <person name="Durling M."/>
        </authorList>
    </citation>
    <scope>NUCLEOTIDE SEQUENCE</scope>
</reference>
<gene>
    <name evidence="2" type="ORF">HYFRA_00005368</name>
</gene>
<name>A0A9N9LD35_9HELO</name>
<proteinExistence type="predicted"/>
<dbReference type="EMBL" id="CAJVRL010000127">
    <property type="protein sequence ID" value="CAG8962313.1"/>
    <property type="molecule type" value="Genomic_DNA"/>
</dbReference>
<feature type="chain" id="PRO_5040211078" evidence="1">
    <location>
        <begin position="21"/>
        <end position="142"/>
    </location>
</feature>
<keyword evidence="1" id="KW-0732">Signal</keyword>
<evidence type="ECO:0000313" key="2">
    <source>
        <dbReference type="EMBL" id="CAG8962313.1"/>
    </source>
</evidence>
<organism evidence="2 3">
    <name type="scientific">Hymenoscyphus fraxineus</name>
    <dbReference type="NCBI Taxonomy" id="746836"/>
    <lineage>
        <taxon>Eukaryota</taxon>
        <taxon>Fungi</taxon>
        <taxon>Dikarya</taxon>
        <taxon>Ascomycota</taxon>
        <taxon>Pezizomycotina</taxon>
        <taxon>Leotiomycetes</taxon>
        <taxon>Helotiales</taxon>
        <taxon>Helotiaceae</taxon>
        <taxon>Hymenoscyphus</taxon>
    </lineage>
</organism>
<evidence type="ECO:0000256" key="1">
    <source>
        <dbReference type="SAM" id="SignalP"/>
    </source>
</evidence>
<accession>A0A9N9LD35</accession>
<dbReference type="AlphaFoldDB" id="A0A9N9LD35"/>
<evidence type="ECO:0000313" key="3">
    <source>
        <dbReference type="Proteomes" id="UP000696280"/>
    </source>
</evidence>
<sequence length="142" mass="15475">MHLQIILLAIASLFLAIIEGASPPSSVSVFYPLRDFDDVNQLQPAVIAVFPLNKQTIITNAFVQNVTNGNVRFVDAFPKKENREARCTFWADVNGESVVATNVGGDGVIIAEGTTIAMVFCSGTTSFPTEPQLSNRKRRAKF</sequence>
<dbReference type="Proteomes" id="UP000696280">
    <property type="component" value="Unassembled WGS sequence"/>
</dbReference>
<dbReference type="OrthoDB" id="10471749at2759"/>
<protein>
    <submittedName>
        <fullName evidence="2">Uncharacterized protein</fullName>
    </submittedName>
</protein>
<keyword evidence="3" id="KW-1185">Reference proteome</keyword>